<comment type="caution">
    <text evidence="1">The sequence shown here is derived from an EMBL/GenBank/DDBJ whole genome shotgun (WGS) entry which is preliminary data.</text>
</comment>
<proteinExistence type="predicted"/>
<reference evidence="1 2" key="1">
    <citation type="submission" date="2024-02" db="EMBL/GenBank/DDBJ databases">
        <title>de novo genome assembly of Solanum bulbocastanum strain 11H21.</title>
        <authorList>
            <person name="Hosaka A.J."/>
        </authorList>
    </citation>
    <scope>NUCLEOTIDE SEQUENCE [LARGE SCALE GENOMIC DNA]</scope>
    <source>
        <tissue evidence="1">Young leaves</tissue>
    </source>
</reference>
<evidence type="ECO:0000313" key="2">
    <source>
        <dbReference type="Proteomes" id="UP001371456"/>
    </source>
</evidence>
<organism evidence="1 2">
    <name type="scientific">Solanum bulbocastanum</name>
    <name type="common">Wild potato</name>
    <dbReference type="NCBI Taxonomy" id="147425"/>
    <lineage>
        <taxon>Eukaryota</taxon>
        <taxon>Viridiplantae</taxon>
        <taxon>Streptophyta</taxon>
        <taxon>Embryophyta</taxon>
        <taxon>Tracheophyta</taxon>
        <taxon>Spermatophyta</taxon>
        <taxon>Magnoliopsida</taxon>
        <taxon>eudicotyledons</taxon>
        <taxon>Gunneridae</taxon>
        <taxon>Pentapetalae</taxon>
        <taxon>asterids</taxon>
        <taxon>lamiids</taxon>
        <taxon>Solanales</taxon>
        <taxon>Solanaceae</taxon>
        <taxon>Solanoideae</taxon>
        <taxon>Solaneae</taxon>
        <taxon>Solanum</taxon>
    </lineage>
</organism>
<protein>
    <submittedName>
        <fullName evidence="1">Uncharacterized protein</fullName>
    </submittedName>
</protein>
<sequence length="103" mass="12634">MRKLFFIVTHTIHKFVCTKFSCFADVHRSWPYIVKILKGWQPRYSYKNMRCLYPPICRYKCNIHSTVGLHTIKHVFRYSIYHRIIIYSFLIDHIFIYDICLLI</sequence>
<accession>A0AAN8XZL5</accession>
<evidence type="ECO:0000313" key="1">
    <source>
        <dbReference type="EMBL" id="KAK6773846.1"/>
    </source>
</evidence>
<name>A0AAN8XZL5_SOLBU</name>
<dbReference type="EMBL" id="JBANQN010000012">
    <property type="protein sequence ID" value="KAK6773846.1"/>
    <property type="molecule type" value="Genomic_DNA"/>
</dbReference>
<gene>
    <name evidence="1" type="ORF">RDI58_029085</name>
</gene>
<dbReference type="AlphaFoldDB" id="A0AAN8XZL5"/>
<dbReference type="Proteomes" id="UP001371456">
    <property type="component" value="Unassembled WGS sequence"/>
</dbReference>
<keyword evidence="2" id="KW-1185">Reference proteome</keyword>